<evidence type="ECO:0000313" key="2">
    <source>
        <dbReference type="Proteomes" id="UP000066042"/>
    </source>
</evidence>
<proteinExistence type="predicted"/>
<dbReference type="STRING" id="55802.TBCH5v1_1422"/>
<dbReference type="PANTHER" id="PTHR42201">
    <property type="entry name" value="TAXIS PROTEIN"/>
    <property type="match status" value="1"/>
</dbReference>
<dbReference type="RefSeq" id="WP_056934001.1">
    <property type="nucleotide sequence ID" value="NZ_CP013050.1"/>
</dbReference>
<reference evidence="1 2" key="1">
    <citation type="journal article" date="2016" name="Genome Announc.">
        <title>Complete genome sequence of the hyperthermophilic and piezophilic archaeon Thermococcus barophilus Ch5, capable of growth at the expense of hydrogenogenesis from carbon monoxide and formate.</title>
        <authorList>
            <person name="Oger P."/>
            <person name="Sokolova T.G."/>
            <person name="Kozhevnikova D.A."/>
            <person name="Taranov E.A."/>
            <person name="Vannier P."/>
            <person name="Lee H.S."/>
            <person name="Kwon K.K."/>
            <person name="Kang S.G."/>
            <person name="Lee J.H."/>
            <person name="Bonch-Osmolovskaya E.A."/>
            <person name="Lebedinsky A.V."/>
        </authorList>
    </citation>
    <scope>NUCLEOTIDE SEQUENCE [LARGE SCALE GENOMIC DNA]</scope>
    <source>
        <strain evidence="2">Ch5</strain>
    </source>
</reference>
<gene>
    <name evidence="1" type="ORF">TBCH5v1_1422</name>
</gene>
<dbReference type="GO" id="GO:0006935">
    <property type="term" value="P:chemotaxis"/>
    <property type="evidence" value="ECO:0007669"/>
    <property type="project" value="InterPro"/>
</dbReference>
<accession>A0A0S1XC81</accession>
<sequence>MPIAEARVKVAILSSWKGTGRINWRDSLAQIEHDKLVLRYLRMGEVVGEDVFPLSTLQDLGVKVPDQFKLNPEKEHFGLTFYLPTRGELRVILTIGENLLIYDEKKFREFVHKIFEVLINGKTVWFQLARIVGGAINMESQWESGKLRIISVKSARRGVTERNIVVLNKDMQPIPFFSDVEDLDIEEVDFQNKKIKAWKIKHFYVDQTVTSYLYIPERSTQLYILRYLLKYIPSYFEFIMKISSEFPTLQAEFQEVMEKELKELESLDDIEKQILMALYSGINPLEIHQFLGLSEKEIEEIYDRMIDKGLLKIVMIRKIVDLTRDGRKIVNKLIKYGLASM</sequence>
<dbReference type="InterPro" id="IPR036388">
    <property type="entry name" value="WH-like_DNA-bd_sf"/>
</dbReference>
<dbReference type="Gene3D" id="1.10.10.10">
    <property type="entry name" value="Winged helix-like DNA-binding domain superfamily/Winged helix DNA-binding domain"/>
    <property type="match status" value="1"/>
</dbReference>
<dbReference type="Pfam" id="PF04283">
    <property type="entry name" value="CheF-arch"/>
    <property type="match status" value="1"/>
</dbReference>
<organism evidence="1 2">
    <name type="scientific">Thermococcus barophilus</name>
    <dbReference type="NCBI Taxonomy" id="55802"/>
    <lineage>
        <taxon>Archaea</taxon>
        <taxon>Methanobacteriati</taxon>
        <taxon>Methanobacteriota</taxon>
        <taxon>Thermococci</taxon>
        <taxon>Thermococcales</taxon>
        <taxon>Thermococcaceae</taxon>
        <taxon>Thermococcus</taxon>
    </lineage>
</organism>
<dbReference type="PATRIC" id="fig|55802.8.peg.1400"/>
<dbReference type="Proteomes" id="UP000066042">
    <property type="component" value="Chromosome"/>
</dbReference>
<dbReference type="AlphaFoldDB" id="A0A0S1XC81"/>
<evidence type="ECO:0000313" key="1">
    <source>
        <dbReference type="EMBL" id="ALM75339.1"/>
    </source>
</evidence>
<dbReference type="PANTHER" id="PTHR42201:SF1">
    <property type="entry name" value="TAXIS PROTEIN"/>
    <property type="match status" value="1"/>
</dbReference>
<dbReference type="GeneID" id="26136668"/>
<dbReference type="EMBL" id="CP013050">
    <property type="protein sequence ID" value="ALM75339.1"/>
    <property type="molecule type" value="Genomic_DNA"/>
</dbReference>
<protein>
    <submittedName>
        <fullName evidence="1">Uncharacterized protein</fullName>
    </submittedName>
</protein>
<dbReference type="InterPro" id="IPR007381">
    <property type="entry name" value="CheF1/F2"/>
</dbReference>
<name>A0A0S1XC81_THEBA</name>